<comment type="caution">
    <text evidence="1">The sequence shown here is derived from an EMBL/GenBank/DDBJ whole genome shotgun (WGS) entry which is preliminary data.</text>
</comment>
<gene>
    <name evidence="1" type="ORF">BpHYR1_048333</name>
</gene>
<keyword evidence="2" id="KW-1185">Reference proteome</keyword>
<protein>
    <submittedName>
        <fullName evidence="1">Uncharacterized protein</fullName>
    </submittedName>
</protein>
<dbReference type="EMBL" id="REGN01011523">
    <property type="protein sequence ID" value="RMZ97274.1"/>
    <property type="molecule type" value="Genomic_DNA"/>
</dbReference>
<organism evidence="1 2">
    <name type="scientific">Brachionus plicatilis</name>
    <name type="common">Marine rotifer</name>
    <name type="synonym">Brachionus muelleri</name>
    <dbReference type="NCBI Taxonomy" id="10195"/>
    <lineage>
        <taxon>Eukaryota</taxon>
        <taxon>Metazoa</taxon>
        <taxon>Spiralia</taxon>
        <taxon>Gnathifera</taxon>
        <taxon>Rotifera</taxon>
        <taxon>Eurotatoria</taxon>
        <taxon>Monogononta</taxon>
        <taxon>Pseudotrocha</taxon>
        <taxon>Ploima</taxon>
        <taxon>Brachionidae</taxon>
        <taxon>Brachionus</taxon>
    </lineage>
</organism>
<name>A0A3M7PEZ0_BRAPC</name>
<reference evidence="1 2" key="1">
    <citation type="journal article" date="2018" name="Sci. Rep.">
        <title>Genomic signatures of local adaptation to the degree of environmental predictability in rotifers.</title>
        <authorList>
            <person name="Franch-Gras L."/>
            <person name="Hahn C."/>
            <person name="Garcia-Roger E.M."/>
            <person name="Carmona M.J."/>
            <person name="Serra M."/>
            <person name="Gomez A."/>
        </authorList>
    </citation>
    <scope>NUCLEOTIDE SEQUENCE [LARGE SCALE GENOMIC DNA]</scope>
    <source>
        <strain evidence="1">HYR1</strain>
    </source>
</reference>
<proteinExistence type="predicted"/>
<dbReference type="OrthoDB" id="10226763at2759"/>
<dbReference type="Proteomes" id="UP000276133">
    <property type="component" value="Unassembled WGS sequence"/>
</dbReference>
<sequence>MPANKESTPVSCAKKRKAIEPRSWVWLSNYATKLNANSAKCNLCTPPITLILIRIFWTRTFANLKKSCKLIKIILVEKIIINKNT</sequence>
<dbReference type="AlphaFoldDB" id="A0A3M7PEZ0"/>
<evidence type="ECO:0000313" key="2">
    <source>
        <dbReference type="Proteomes" id="UP000276133"/>
    </source>
</evidence>
<accession>A0A3M7PEZ0</accession>
<evidence type="ECO:0000313" key="1">
    <source>
        <dbReference type="EMBL" id="RMZ97274.1"/>
    </source>
</evidence>